<reference evidence="1 2" key="1">
    <citation type="submission" date="2016-04" db="EMBL/GenBank/DDBJ databases">
        <title>Genome analyses suggest a sexual origin of heterokaryosis in a supposedly ancient asexual fungus.</title>
        <authorList>
            <person name="Ropars J."/>
            <person name="Sedzielewska K."/>
            <person name="Noel J."/>
            <person name="Charron P."/>
            <person name="Farinelli L."/>
            <person name="Marton T."/>
            <person name="Kruger M."/>
            <person name="Pelin A."/>
            <person name="Brachmann A."/>
            <person name="Corradi N."/>
        </authorList>
    </citation>
    <scope>NUCLEOTIDE SEQUENCE [LARGE SCALE GENOMIC DNA]</scope>
    <source>
        <strain evidence="1 2">A5</strain>
    </source>
</reference>
<organism evidence="1 2">
    <name type="scientific">Rhizophagus irregularis</name>
    <dbReference type="NCBI Taxonomy" id="588596"/>
    <lineage>
        <taxon>Eukaryota</taxon>
        <taxon>Fungi</taxon>
        <taxon>Fungi incertae sedis</taxon>
        <taxon>Mucoromycota</taxon>
        <taxon>Glomeromycotina</taxon>
        <taxon>Glomeromycetes</taxon>
        <taxon>Glomerales</taxon>
        <taxon>Glomeraceae</taxon>
        <taxon>Rhizophagus</taxon>
    </lineage>
</organism>
<dbReference type="AlphaFoldDB" id="A0A2N0NNT6"/>
<gene>
    <name evidence="1" type="ORF">RhiirA5_435170</name>
</gene>
<protein>
    <submittedName>
        <fullName evidence="1">Uncharacterized protein</fullName>
    </submittedName>
</protein>
<proteinExistence type="predicted"/>
<sequence length="99" mass="11666">MGELLIYINPQKAWELDQNLTLQELYYRPESYYQTAEKMFVIKDVATRFHRNFALTNKSSAQVAKAFQRIYDDLNCTLILPNVLIVNRDTIWADLSTFN</sequence>
<accession>A0A2N0NNT6</accession>
<dbReference type="Proteomes" id="UP000232722">
    <property type="component" value="Unassembled WGS sequence"/>
</dbReference>
<evidence type="ECO:0000313" key="2">
    <source>
        <dbReference type="Proteomes" id="UP000232722"/>
    </source>
</evidence>
<evidence type="ECO:0000313" key="1">
    <source>
        <dbReference type="EMBL" id="PKB96242.1"/>
    </source>
</evidence>
<name>A0A2N0NNT6_9GLOM</name>
<dbReference type="EMBL" id="LLXJ01004032">
    <property type="protein sequence ID" value="PKB96242.1"/>
    <property type="molecule type" value="Genomic_DNA"/>
</dbReference>
<reference evidence="1 2" key="2">
    <citation type="submission" date="2017-09" db="EMBL/GenBank/DDBJ databases">
        <title>Extensive intraspecific genome diversity in a model arbuscular mycorrhizal fungus.</title>
        <authorList>
            <person name="Chen E.C."/>
            <person name="Morin E."/>
            <person name="Beaudet D."/>
            <person name="Noel J."/>
            <person name="Ndikumana S."/>
            <person name="Charron P."/>
            <person name="St-Onge C."/>
            <person name="Giorgi J."/>
            <person name="Grigoriev I.V."/>
            <person name="Roux C."/>
            <person name="Martin F.M."/>
            <person name="Corradi N."/>
        </authorList>
    </citation>
    <scope>NUCLEOTIDE SEQUENCE [LARGE SCALE GENOMIC DNA]</scope>
    <source>
        <strain evidence="1 2">A5</strain>
    </source>
</reference>
<comment type="caution">
    <text evidence="1">The sequence shown here is derived from an EMBL/GenBank/DDBJ whole genome shotgun (WGS) entry which is preliminary data.</text>
</comment>